<evidence type="ECO:0000259" key="11">
    <source>
        <dbReference type="PROSITE" id="PS50850"/>
    </source>
</evidence>
<dbReference type="InterPro" id="IPR050360">
    <property type="entry name" value="MFS_Sugar_Transporters"/>
</dbReference>
<dbReference type="RefSeq" id="XP_069206096.1">
    <property type="nucleotide sequence ID" value="XM_069356255.1"/>
</dbReference>
<name>A0ABR3PUN7_9TREE</name>
<comment type="caution">
    <text evidence="12">The sequence shown here is derived from an EMBL/GenBank/DDBJ whole genome shotgun (WGS) entry which is preliminary data.</text>
</comment>
<keyword evidence="5 10" id="KW-1133">Transmembrane helix</keyword>
<comment type="catalytic activity">
    <reaction evidence="7">
        <text>myo-inositol(out) + H(+)(out) = myo-inositol(in) + H(+)(in)</text>
        <dbReference type="Rhea" id="RHEA:60364"/>
        <dbReference type="ChEBI" id="CHEBI:15378"/>
        <dbReference type="ChEBI" id="CHEBI:17268"/>
    </reaction>
</comment>
<feature type="transmembrane region" description="Helical" evidence="10">
    <location>
        <begin position="401"/>
        <end position="420"/>
    </location>
</feature>
<dbReference type="InterPro" id="IPR020846">
    <property type="entry name" value="MFS_dom"/>
</dbReference>
<evidence type="ECO:0000256" key="4">
    <source>
        <dbReference type="ARBA" id="ARBA00022692"/>
    </source>
</evidence>
<feature type="domain" description="Major facilitator superfamily (MFS) profile" evidence="11">
    <location>
        <begin position="46"/>
        <end position="490"/>
    </location>
</feature>
<protein>
    <recommendedName>
        <fullName evidence="11">Major facilitator superfamily (MFS) profile domain-containing protein</fullName>
    </recommendedName>
</protein>
<evidence type="ECO:0000256" key="8">
    <source>
        <dbReference type="RuleBase" id="RU003346"/>
    </source>
</evidence>
<feature type="transmembrane region" description="Helical" evidence="10">
    <location>
        <begin position="217"/>
        <end position="239"/>
    </location>
</feature>
<keyword evidence="6 10" id="KW-0472">Membrane</keyword>
<feature type="transmembrane region" description="Helical" evidence="10">
    <location>
        <begin position="340"/>
        <end position="362"/>
    </location>
</feature>
<dbReference type="PANTHER" id="PTHR48022">
    <property type="entry name" value="PLASTIDIC GLUCOSE TRANSPORTER 4"/>
    <property type="match status" value="1"/>
</dbReference>
<dbReference type="GeneID" id="95988879"/>
<dbReference type="InterPro" id="IPR036259">
    <property type="entry name" value="MFS_trans_sf"/>
</dbReference>
<dbReference type="Pfam" id="PF00083">
    <property type="entry name" value="Sugar_tr"/>
    <property type="match status" value="1"/>
</dbReference>
<evidence type="ECO:0000256" key="10">
    <source>
        <dbReference type="SAM" id="Phobius"/>
    </source>
</evidence>
<dbReference type="SUPFAM" id="SSF103473">
    <property type="entry name" value="MFS general substrate transporter"/>
    <property type="match status" value="1"/>
</dbReference>
<feature type="region of interest" description="Disordered" evidence="9">
    <location>
        <begin position="1"/>
        <end position="25"/>
    </location>
</feature>
<gene>
    <name evidence="12" type="ORF">Q8F55_007836</name>
</gene>
<evidence type="ECO:0000256" key="7">
    <source>
        <dbReference type="ARBA" id="ARBA00049119"/>
    </source>
</evidence>
<evidence type="ECO:0000256" key="2">
    <source>
        <dbReference type="ARBA" id="ARBA00010992"/>
    </source>
</evidence>
<organism evidence="12 13">
    <name type="scientific">Vanrija albida</name>
    <dbReference type="NCBI Taxonomy" id="181172"/>
    <lineage>
        <taxon>Eukaryota</taxon>
        <taxon>Fungi</taxon>
        <taxon>Dikarya</taxon>
        <taxon>Basidiomycota</taxon>
        <taxon>Agaricomycotina</taxon>
        <taxon>Tremellomycetes</taxon>
        <taxon>Trichosporonales</taxon>
        <taxon>Trichosporonaceae</taxon>
        <taxon>Vanrija</taxon>
    </lineage>
</organism>
<dbReference type="PRINTS" id="PR00171">
    <property type="entry name" value="SUGRTRNSPORT"/>
</dbReference>
<feature type="transmembrane region" description="Helical" evidence="10">
    <location>
        <begin position="37"/>
        <end position="59"/>
    </location>
</feature>
<dbReference type="Gene3D" id="1.20.1250.20">
    <property type="entry name" value="MFS general substrate transporter like domains"/>
    <property type="match status" value="1"/>
</dbReference>
<keyword evidence="4 10" id="KW-0812">Transmembrane</keyword>
<feature type="transmembrane region" description="Helical" evidence="10">
    <location>
        <begin position="186"/>
        <end position="205"/>
    </location>
</feature>
<feature type="region of interest" description="Disordered" evidence="9">
    <location>
        <begin position="515"/>
        <end position="543"/>
    </location>
</feature>
<feature type="transmembrane region" description="Helical" evidence="10">
    <location>
        <begin position="94"/>
        <end position="115"/>
    </location>
</feature>
<evidence type="ECO:0000256" key="5">
    <source>
        <dbReference type="ARBA" id="ARBA00022989"/>
    </source>
</evidence>
<dbReference type="InterPro" id="IPR005828">
    <property type="entry name" value="MFS_sugar_transport-like"/>
</dbReference>
<accession>A0ABR3PUN7</accession>
<evidence type="ECO:0000313" key="12">
    <source>
        <dbReference type="EMBL" id="KAL1406152.1"/>
    </source>
</evidence>
<dbReference type="Proteomes" id="UP001565368">
    <property type="component" value="Unassembled WGS sequence"/>
</dbReference>
<dbReference type="NCBIfam" id="TIGR00879">
    <property type="entry name" value="SP"/>
    <property type="match status" value="1"/>
</dbReference>
<sequence length="543" mass="58338">MDRAAPLDATSDGVSPTQEAEVEPSAAAVARSRGSRFAMTPVLAFSCFALLVGDLLFGYDAASFGGLLANPGFINQFGVLGDKGYAMTPLRTSLASSLAFVGKLIGCLSSGLLIERLGHRKVFVLLSVVSIVGVILELAAAGSGPGSGRLAQFIVGRIVVYISIGLVEVCVSMYQAEIVPPALRGFVVASLQLFLNSGSLIATGVNKAYSKSTTSHGWRVVTALQLIWPAIIITIVPFLPDSPRWLLSKDRDADAIDSLNRLRPRVDAANGANADELATIKAQLEERIHKAPWRQTLQGTNRRRTFLVVAYYIYQQITGQAFISTYQTMFYKGNGYADQAFTYPIINAVLSILAVLPCMLLLDTVGRRPLLMASFFGQSLFLFLLAGVGGLHNKTRTMREACVAFFMLYGVSYSLGGAPVPYLLGAELPSHALREKTSTIGTSINVVFAFATNFALPYMLKAMSFRVGWIFGGISATAIVFTFLFLPETKGLVLEDIDEVFSRPFNPFRGASAATPARLRPRMPRRGTGGSSRKEPGSGAASV</sequence>
<dbReference type="PROSITE" id="PS50850">
    <property type="entry name" value="MFS"/>
    <property type="match status" value="1"/>
</dbReference>
<dbReference type="EMBL" id="JBBXJM010000006">
    <property type="protein sequence ID" value="KAL1406152.1"/>
    <property type="molecule type" value="Genomic_DNA"/>
</dbReference>
<proteinExistence type="inferred from homology"/>
<evidence type="ECO:0000256" key="3">
    <source>
        <dbReference type="ARBA" id="ARBA00022448"/>
    </source>
</evidence>
<feature type="transmembrane region" description="Helical" evidence="10">
    <location>
        <begin position="154"/>
        <end position="174"/>
    </location>
</feature>
<evidence type="ECO:0000256" key="6">
    <source>
        <dbReference type="ARBA" id="ARBA00023136"/>
    </source>
</evidence>
<feature type="transmembrane region" description="Helical" evidence="10">
    <location>
        <begin position="368"/>
        <end position="389"/>
    </location>
</feature>
<dbReference type="InterPro" id="IPR003663">
    <property type="entry name" value="Sugar/inositol_transpt"/>
</dbReference>
<evidence type="ECO:0000256" key="1">
    <source>
        <dbReference type="ARBA" id="ARBA00004141"/>
    </source>
</evidence>
<comment type="subcellular location">
    <subcellularLocation>
        <location evidence="1">Membrane</location>
        <topology evidence="1">Multi-pass membrane protein</topology>
    </subcellularLocation>
</comment>
<evidence type="ECO:0000256" key="9">
    <source>
        <dbReference type="SAM" id="MobiDB-lite"/>
    </source>
</evidence>
<keyword evidence="13" id="KW-1185">Reference proteome</keyword>
<keyword evidence="3 8" id="KW-0813">Transport</keyword>
<feature type="transmembrane region" description="Helical" evidence="10">
    <location>
        <begin position="467"/>
        <end position="486"/>
    </location>
</feature>
<comment type="similarity">
    <text evidence="2 8">Belongs to the major facilitator superfamily. Sugar transporter (TC 2.A.1.1) family.</text>
</comment>
<feature type="transmembrane region" description="Helical" evidence="10">
    <location>
        <begin position="440"/>
        <end position="460"/>
    </location>
</feature>
<dbReference type="PANTHER" id="PTHR48022:SF77">
    <property type="entry name" value="MAJOR FACILITATOR SUPERFAMILY (MFS) PROFILE DOMAIN-CONTAINING PROTEIN"/>
    <property type="match status" value="1"/>
</dbReference>
<reference evidence="12 13" key="1">
    <citation type="submission" date="2023-08" db="EMBL/GenBank/DDBJ databases">
        <title>Annotated Genome Sequence of Vanrija albida AlHP1.</title>
        <authorList>
            <person name="Herzog R."/>
        </authorList>
    </citation>
    <scope>NUCLEOTIDE SEQUENCE [LARGE SCALE GENOMIC DNA]</scope>
    <source>
        <strain evidence="12 13">AlHP1</strain>
    </source>
</reference>
<feature type="transmembrane region" description="Helical" evidence="10">
    <location>
        <begin position="122"/>
        <end position="142"/>
    </location>
</feature>
<evidence type="ECO:0000313" key="13">
    <source>
        <dbReference type="Proteomes" id="UP001565368"/>
    </source>
</evidence>